<dbReference type="AlphaFoldDB" id="A0A2G5SMT6"/>
<feature type="chain" id="PRO_5013801458" evidence="5">
    <location>
        <begin position="17"/>
        <end position="352"/>
    </location>
</feature>
<sequence length="352" mass="37909">MRILLFFAIFVSVTTANDDSLPMVITTWGSDGFAKATKNAVDATLAGGRMFGLVEGLSTCEALQCDTTVGFGGSPDENGETCLDSLVFDAEGMRVGAVANLHRIRDAARVAWGVMNYTKHTLLVGESATQFAKKIGFLETELATNETKSWIETWKSQKCQPNFWKNVSPDSSSSCGPYKPSQVLLSNKNREAGYRVEKTNHDTIGMVVMDLNQKFSAGTSSNGARFKIPGRVGDSPIPGAGAYANAFGGAAATGDGDVMMRFLPSFYTVSQMELGTKPSKATHKAMQKILDVYPKFSGAVVAMDANGRTGVACANIPKFGYNVAYRNGTVKLFQQPCLNPHKKSLKMFDNPI</sequence>
<dbReference type="Pfam" id="PF01112">
    <property type="entry name" value="Asparaginase_2"/>
    <property type="match status" value="1"/>
</dbReference>
<gene>
    <name evidence="6" type="primary">Cni-R04B3.2</name>
    <name evidence="6" type="synonym">Cnig_chr_X.g23044</name>
    <name evidence="6" type="ORF">B9Z55_023044</name>
</gene>
<dbReference type="Gene3D" id="3.60.20.30">
    <property type="entry name" value="(Glycosyl)asparaginase"/>
    <property type="match status" value="1"/>
</dbReference>
<dbReference type="PANTHER" id="PTHR10188">
    <property type="entry name" value="L-ASPARAGINASE"/>
    <property type="match status" value="1"/>
</dbReference>
<dbReference type="Proteomes" id="UP000230233">
    <property type="component" value="Chromosome X"/>
</dbReference>
<evidence type="ECO:0000256" key="1">
    <source>
        <dbReference type="ARBA" id="ARBA00010872"/>
    </source>
</evidence>
<accession>A0A2G5SMT6</accession>
<dbReference type="PANTHER" id="PTHR10188:SF6">
    <property type="entry name" value="N(4)-(BETA-N-ACETYLGLUCOSAMINYL)-L-ASPARAGINASE"/>
    <property type="match status" value="1"/>
</dbReference>
<dbReference type="SUPFAM" id="SSF56235">
    <property type="entry name" value="N-terminal nucleophile aminohydrolases (Ntn hydrolases)"/>
    <property type="match status" value="1"/>
</dbReference>
<dbReference type="InterPro" id="IPR029055">
    <property type="entry name" value="Ntn_hydrolases_N"/>
</dbReference>
<feature type="binding site" evidence="3">
    <location>
        <begin position="253"/>
        <end position="256"/>
    </location>
    <ligand>
        <name>substrate</name>
    </ligand>
</feature>
<keyword evidence="5" id="KW-0732">Signal</keyword>
<evidence type="ECO:0000256" key="3">
    <source>
        <dbReference type="PIRSR" id="PIRSR600246-2"/>
    </source>
</evidence>
<dbReference type="FunFam" id="3.60.20.30:FF:000012">
    <property type="match status" value="1"/>
</dbReference>
<feature type="signal peptide" evidence="5">
    <location>
        <begin position="1"/>
        <end position="16"/>
    </location>
</feature>
<dbReference type="OrthoDB" id="188713at2759"/>
<evidence type="ECO:0000256" key="5">
    <source>
        <dbReference type="SAM" id="SignalP"/>
    </source>
</evidence>
<feature type="active site" description="Nucleophile" evidence="2">
    <location>
        <position position="203"/>
    </location>
</feature>
<dbReference type="GO" id="GO:0005764">
    <property type="term" value="C:lysosome"/>
    <property type="evidence" value="ECO:0007669"/>
    <property type="project" value="TreeGrafter"/>
</dbReference>
<reference evidence="7" key="1">
    <citation type="submission" date="2017-10" db="EMBL/GenBank/DDBJ databases">
        <title>Rapid genome shrinkage in a self-fertile nematode reveals novel sperm competition proteins.</title>
        <authorList>
            <person name="Yin D."/>
            <person name="Schwarz E.M."/>
            <person name="Thomas C.G."/>
            <person name="Felde R.L."/>
            <person name="Korf I.F."/>
            <person name="Cutter A.D."/>
            <person name="Schartner C.M."/>
            <person name="Ralston E.J."/>
            <person name="Meyer B.J."/>
            <person name="Haag E.S."/>
        </authorList>
    </citation>
    <scope>NUCLEOTIDE SEQUENCE [LARGE SCALE GENOMIC DNA]</scope>
    <source>
        <strain evidence="7">JU1422</strain>
    </source>
</reference>
<feature type="binding site" evidence="3">
    <location>
        <begin position="231"/>
        <end position="234"/>
    </location>
    <ligand>
        <name>substrate</name>
    </ligand>
</feature>
<dbReference type="InterPro" id="IPR000246">
    <property type="entry name" value="Peptidase_T2"/>
</dbReference>
<evidence type="ECO:0000256" key="4">
    <source>
        <dbReference type="PIRSR" id="PIRSR600246-3"/>
    </source>
</evidence>
<evidence type="ECO:0000313" key="7">
    <source>
        <dbReference type="Proteomes" id="UP000230233"/>
    </source>
</evidence>
<protein>
    <submittedName>
        <fullName evidence="6">Uncharacterized protein</fullName>
    </submittedName>
</protein>
<proteinExistence type="inferred from homology"/>
<keyword evidence="7" id="KW-1185">Reference proteome</keyword>
<evidence type="ECO:0000256" key="2">
    <source>
        <dbReference type="PIRSR" id="PIRSR600246-1"/>
    </source>
</evidence>
<evidence type="ECO:0000313" key="6">
    <source>
        <dbReference type="EMBL" id="PIC16445.1"/>
    </source>
</evidence>
<feature type="site" description="Cleavage; by autolysis" evidence="4">
    <location>
        <begin position="202"/>
        <end position="203"/>
    </location>
</feature>
<dbReference type="CDD" id="cd04513">
    <property type="entry name" value="Glycosylasparaginase"/>
    <property type="match status" value="1"/>
</dbReference>
<comment type="similarity">
    <text evidence="1">Belongs to the Ntn-hydrolase family.</text>
</comment>
<dbReference type="STRING" id="1611254.A0A2G5SMT6"/>
<dbReference type="GO" id="GO:0003948">
    <property type="term" value="F:N4-(beta-N-acetylglucosaminyl)-L-asparaginase activity"/>
    <property type="evidence" value="ECO:0007669"/>
    <property type="project" value="TreeGrafter"/>
</dbReference>
<name>A0A2G5SMT6_9PELO</name>
<comment type="caution">
    <text evidence="6">The sequence shown here is derived from an EMBL/GenBank/DDBJ whole genome shotgun (WGS) entry which is preliminary data.</text>
</comment>
<organism evidence="6 7">
    <name type="scientific">Caenorhabditis nigoni</name>
    <dbReference type="NCBI Taxonomy" id="1611254"/>
    <lineage>
        <taxon>Eukaryota</taxon>
        <taxon>Metazoa</taxon>
        <taxon>Ecdysozoa</taxon>
        <taxon>Nematoda</taxon>
        <taxon>Chromadorea</taxon>
        <taxon>Rhabditida</taxon>
        <taxon>Rhabditina</taxon>
        <taxon>Rhabditomorpha</taxon>
        <taxon>Rhabditoidea</taxon>
        <taxon>Rhabditidae</taxon>
        <taxon>Peloderinae</taxon>
        <taxon>Caenorhabditis</taxon>
    </lineage>
</organism>
<dbReference type="EMBL" id="PDUG01000006">
    <property type="protein sequence ID" value="PIC16445.1"/>
    <property type="molecule type" value="Genomic_DNA"/>
</dbReference>